<dbReference type="SMART" id="SM00060">
    <property type="entry name" value="FN3"/>
    <property type="match status" value="3"/>
</dbReference>
<protein>
    <submittedName>
        <fullName evidence="4">Protein sevenless</fullName>
    </submittedName>
</protein>
<gene>
    <name evidence="4" type="primary">sev_0</name>
    <name evidence="4" type="ORF">g.24951</name>
</gene>
<dbReference type="SUPFAM" id="SSF63825">
    <property type="entry name" value="YWTD domain"/>
    <property type="match status" value="2"/>
</dbReference>
<reference evidence="4" key="1">
    <citation type="submission" date="2014-11" db="EMBL/GenBank/DDBJ databases">
        <authorList>
            <person name="Geib S."/>
        </authorList>
    </citation>
    <scope>NUCLEOTIDE SEQUENCE</scope>
</reference>
<dbReference type="Gene3D" id="2.120.10.30">
    <property type="entry name" value="TolB, C-terminal domain"/>
    <property type="match status" value="2"/>
</dbReference>
<dbReference type="InterPro" id="IPR003961">
    <property type="entry name" value="FN3_dom"/>
</dbReference>
<dbReference type="PROSITE" id="PS50853">
    <property type="entry name" value="FN3"/>
    <property type="match status" value="2"/>
</dbReference>
<dbReference type="InterPro" id="IPR000033">
    <property type="entry name" value="LDLR_classB_rpt"/>
</dbReference>
<dbReference type="SMART" id="SM00135">
    <property type="entry name" value="LY"/>
    <property type="match status" value="2"/>
</dbReference>
<dbReference type="InterPro" id="IPR036116">
    <property type="entry name" value="FN3_sf"/>
</dbReference>
<dbReference type="SUPFAM" id="SSF49265">
    <property type="entry name" value="Fibronectin type III"/>
    <property type="match status" value="3"/>
</dbReference>
<proteinExistence type="predicted"/>
<reference evidence="4" key="2">
    <citation type="journal article" date="2015" name="Gigascience">
        <title>Reconstructing a comprehensive transcriptome assembly of a white-pupal translocated strain of the pest fruit fly Bactrocera cucurbitae.</title>
        <authorList>
            <person name="Sim S.B."/>
            <person name="Calla B."/>
            <person name="Hall B."/>
            <person name="DeRego T."/>
            <person name="Geib S.M."/>
        </authorList>
    </citation>
    <scope>NUCLEOTIDE SEQUENCE</scope>
</reference>
<sequence>MSTNVGVRARLHTICRISCTCTNTFDGISLTSIMNSFHWLLIILLLVSCDMCKSNEYPVTSKSVTAIGGTNSNEKITHDTTNLFDAHGEQKISSATEYGISQKVIIFDTTNIKNVTIINVTDECMEHCNLEADNYFNEYGLDCVAKYGSPVCFKKRCIKGCEQWIEALQNSEPCQEICVSTQLHSLDLPCTFACEMGQRRYWDHLKEMVEAKINREIPYIKMTNNTDDFTLIWDILLPDFFFTSDQFSIYIQYQYDKENISEPQTWKNVANFDCNRHFVCEILNDLIPFTVYRFRFKLKFGKNTNQILYSPPAKPFKTKAKGVPLSKPLLKQAIGLDHNHISIIWEPGIFTCGPLKGYILTLENTNSSQKQILQHDKQSFVFSHLLPATKYSIKLSMLNSEGEGSFVETFVQTKAAPLYGNSENIDLVLLAGEYSIRVKSLESLPDSKLVFESEYLITDYALYSSFGEYIVYIIDSSGNIIKVPWNDEKQSGAIPTLDKFTEFKPMKISVDWLNKMLFIAVQMSIAEWAIISTNLDGHFNNFLTRNITKPIDHIEVDPINGWLFWTNNGSLLRTNLANNYSEIIIKKNVATFSNNYQSNLIIFYNTSDHELYESTFDGEYIQKLPSILPTSMPQIQSFWYNGIHLLSTNGTHLLRKNYNANEYDISIVKELEWCWSVSPLARKGQTSFIQTQPILEKSPENLTAFVTSNIAKIVWNEPKLTEYQTEYAWRKWDYELEIMDLASNSAFNIRNIKTNYFNVQKLQPNNVYKFRVRTVLGGKMGLWSKALLTRTWPFGEYTFLAANLNGIYEINETGEHVEQVGQMENVKDFVQLNATVYYITEDNRLQCANIINPEMNCSFTASNAISLSYEWRGGKMYWVDSLRYCVKRANLDGSQQEMLPIFGAQYIEVDSYNGQIYYSTRTRLVRRFLGDTLDTDEYEYYHTSAYEDIISGFALDFIAKRLFWIVRKDDGNVQLFRISTDMFADDLQYNILENDIQMGSLSFIHEIDSLIWLPTNSNAINFAREDNLTNEMQIQLIQLIKIYCIHLKSNYIPSNDLSVVPKAVDFKSIRINQDYTNEWIIRWHPVNTSENYAIFYNIILQFNNSNYQRDVIYKTNESYIRIDKTLTIETDFNISITPFTYWSFGPTAITPLFVPSTSISPPKGMRIFILHFNDPLETNSNITAIIRWESPENVQSISKIGYKIYCWLGEKLHAAKIYNSSNEGFFETSIDGLHIGESYVFQVQSFILGYIIRVTKDSLKHQ</sequence>
<evidence type="ECO:0000313" key="4">
    <source>
        <dbReference type="EMBL" id="JAD13967.1"/>
    </source>
</evidence>
<feature type="domain" description="Fibronectin type-III" evidence="3">
    <location>
        <begin position="698"/>
        <end position="794"/>
    </location>
</feature>
<dbReference type="AlphaFoldDB" id="A0A0A1XSK1"/>
<organism evidence="4">
    <name type="scientific">Zeugodacus cucurbitae</name>
    <name type="common">Melon fruit fly</name>
    <name type="synonym">Bactrocera cucurbitae</name>
    <dbReference type="NCBI Taxonomy" id="28588"/>
    <lineage>
        <taxon>Eukaryota</taxon>
        <taxon>Metazoa</taxon>
        <taxon>Ecdysozoa</taxon>
        <taxon>Arthropoda</taxon>
        <taxon>Hexapoda</taxon>
        <taxon>Insecta</taxon>
        <taxon>Pterygota</taxon>
        <taxon>Neoptera</taxon>
        <taxon>Endopterygota</taxon>
        <taxon>Diptera</taxon>
        <taxon>Brachycera</taxon>
        <taxon>Muscomorpha</taxon>
        <taxon>Tephritoidea</taxon>
        <taxon>Tephritidae</taxon>
        <taxon>Zeugodacus</taxon>
        <taxon>Zeugodacus</taxon>
    </lineage>
</organism>
<dbReference type="Gene3D" id="2.60.40.10">
    <property type="entry name" value="Immunoglobulins"/>
    <property type="match status" value="2"/>
</dbReference>
<name>A0A0A1XSK1_ZEUCU</name>
<dbReference type="EMBL" id="GBXI01000325">
    <property type="protein sequence ID" value="JAD13967.1"/>
    <property type="molecule type" value="Transcribed_RNA"/>
</dbReference>
<accession>A0A0A1XSK1</accession>
<evidence type="ECO:0000256" key="1">
    <source>
        <dbReference type="ARBA" id="ARBA00022536"/>
    </source>
</evidence>
<evidence type="ECO:0000259" key="3">
    <source>
        <dbReference type="PROSITE" id="PS50853"/>
    </source>
</evidence>
<dbReference type="CDD" id="cd00063">
    <property type="entry name" value="FN3"/>
    <property type="match status" value="2"/>
</dbReference>
<dbReference type="InterPro" id="IPR011042">
    <property type="entry name" value="6-blade_b-propeller_TolB-like"/>
</dbReference>
<evidence type="ECO:0000256" key="2">
    <source>
        <dbReference type="ARBA" id="ARBA00022737"/>
    </source>
</evidence>
<keyword evidence="2" id="KW-0677">Repeat</keyword>
<dbReference type="InterPro" id="IPR013783">
    <property type="entry name" value="Ig-like_fold"/>
</dbReference>
<keyword evidence="1" id="KW-0245">EGF-like domain</keyword>
<dbReference type="InterPro" id="IPR050778">
    <property type="entry name" value="Cueball_EGF_LRP_Nidogen"/>
</dbReference>
<dbReference type="PANTHER" id="PTHR46513">
    <property type="entry name" value="VITELLOGENIN RECEPTOR-LIKE PROTEIN-RELATED-RELATED"/>
    <property type="match status" value="1"/>
</dbReference>
<dbReference type="Pfam" id="PF00041">
    <property type="entry name" value="fn3"/>
    <property type="match status" value="2"/>
</dbReference>
<feature type="domain" description="Fibronectin type-III" evidence="3">
    <location>
        <begin position="327"/>
        <end position="418"/>
    </location>
</feature>